<dbReference type="AlphaFoldDB" id="A0A0P6X263"/>
<feature type="transmembrane region" description="Helical" evidence="1">
    <location>
        <begin position="20"/>
        <end position="44"/>
    </location>
</feature>
<feature type="transmembrane region" description="Helical" evidence="1">
    <location>
        <begin position="56"/>
        <end position="74"/>
    </location>
</feature>
<dbReference type="STRING" id="360411.AC812_04810"/>
<reference evidence="2 3" key="1">
    <citation type="submission" date="2015-07" db="EMBL/GenBank/DDBJ databases">
        <title>Draft genome of Bellilinea caldifistulae DSM 17877.</title>
        <authorList>
            <person name="Hemp J."/>
            <person name="Ward L.M."/>
            <person name="Pace L.A."/>
            <person name="Fischer W.W."/>
        </authorList>
    </citation>
    <scope>NUCLEOTIDE SEQUENCE [LARGE SCALE GENOMIC DNA]</scope>
    <source>
        <strain evidence="2 3">GOMI-1</strain>
    </source>
</reference>
<dbReference type="RefSeq" id="WP_061919725.1">
    <property type="nucleotide sequence ID" value="NZ_DF967971.1"/>
</dbReference>
<proteinExistence type="predicted"/>
<keyword evidence="3" id="KW-1185">Reference proteome</keyword>
<organism evidence="2 3">
    <name type="scientific">Bellilinea caldifistulae</name>
    <dbReference type="NCBI Taxonomy" id="360411"/>
    <lineage>
        <taxon>Bacteria</taxon>
        <taxon>Bacillati</taxon>
        <taxon>Chloroflexota</taxon>
        <taxon>Anaerolineae</taxon>
        <taxon>Anaerolineales</taxon>
        <taxon>Anaerolineaceae</taxon>
        <taxon>Bellilinea</taxon>
    </lineage>
</organism>
<evidence type="ECO:0000313" key="2">
    <source>
        <dbReference type="EMBL" id="KPL76644.1"/>
    </source>
</evidence>
<name>A0A0P6X263_9CHLR</name>
<comment type="caution">
    <text evidence="2">The sequence shown here is derived from an EMBL/GenBank/DDBJ whole genome shotgun (WGS) entry which is preliminary data.</text>
</comment>
<keyword evidence="1" id="KW-0472">Membrane</keyword>
<keyword evidence="1" id="KW-1133">Transmembrane helix</keyword>
<sequence>MSPDTLLLPLVWVLNGLLALVWLAVDNLALVLLIPALVWLYLLLGQRLQEAQARRMRQVLLPAGGLALAAALIAPNPAPYLMAGLAGVGGFVMRVDNYRPDESAWETIQNLILYALVGLGARVLFWALDNQAADNLIAGVNYLAVLAGFALWGMPVVQAGLLIKNLLAHAPTGADPRTVIERARERR</sequence>
<evidence type="ECO:0000313" key="3">
    <source>
        <dbReference type="Proteomes" id="UP000050514"/>
    </source>
</evidence>
<dbReference type="OrthoDB" id="171737at2"/>
<feature type="transmembrane region" description="Helical" evidence="1">
    <location>
        <begin position="111"/>
        <end position="128"/>
    </location>
</feature>
<dbReference type="EMBL" id="LGHJ01000011">
    <property type="protein sequence ID" value="KPL76644.1"/>
    <property type="molecule type" value="Genomic_DNA"/>
</dbReference>
<protein>
    <submittedName>
        <fullName evidence="2">Uncharacterized protein</fullName>
    </submittedName>
</protein>
<evidence type="ECO:0000256" key="1">
    <source>
        <dbReference type="SAM" id="Phobius"/>
    </source>
</evidence>
<keyword evidence="1" id="KW-0812">Transmembrane</keyword>
<accession>A0A0P6X263</accession>
<gene>
    <name evidence="2" type="ORF">AC812_04810</name>
</gene>
<dbReference type="Proteomes" id="UP000050514">
    <property type="component" value="Unassembled WGS sequence"/>
</dbReference>
<feature type="transmembrane region" description="Helical" evidence="1">
    <location>
        <begin position="140"/>
        <end position="163"/>
    </location>
</feature>